<accession>A0AAD9ZW15</accession>
<dbReference type="Gene3D" id="3.20.20.80">
    <property type="entry name" value="Glycosidases"/>
    <property type="match status" value="1"/>
</dbReference>
<keyword evidence="4" id="KW-0732">Signal</keyword>
<evidence type="ECO:0000256" key="2">
    <source>
        <dbReference type="ARBA" id="ARBA00009809"/>
    </source>
</evidence>
<feature type="chain" id="PRO_5042223732" description="beta-galactosidase" evidence="4">
    <location>
        <begin position="19"/>
        <end position="94"/>
    </location>
</feature>
<evidence type="ECO:0000256" key="4">
    <source>
        <dbReference type="SAM" id="SignalP"/>
    </source>
</evidence>
<dbReference type="GO" id="GO:0005975">
    <property type="term" value="P:carbohydrate metabolic process"/>
    <property type="evidence" value="ECO:0007669"/>
    <property type="project" value="InterPro"/>
</dbReference>
<reference evidence="6" key="1">
    <citation type="journal article" date="2023" name="Plant J.">
        <title>Genome sequences and population genomics provide insights into the demographic history, inbreeding, and mutation load of two 'living fossil' tree species of Dipteronia.</title>
        <authorList>
            <person name="Feng Y."/>
            <person name="Comes H.P."/>
            <person name="Chen J."/>
            <person name="Zhu S."/>
            <person name="Lu R."/>
            <person name="Zhang X."/>
            <person name="Li P."/>
            <person name="Qiu J."/>
            <person name="Olsen K.M."/>
            <person name="Qiu Y."/>
        </authorList>
    </citation>
    <scope>NUCLEOTIDE SEQUENCE</scope>
    <source>
        <strain evidence="6">NBL</strain>
    </source>
</reference>
<dbReference type="InterPro" id="IPR031330">
    <property type="entry name" value="Gly_Hdrlase_35_cat"/>
</dbReference>
<keyword evidence="7" id="KW-1185">Reference proteome</keyword>
<dbReference type="Pfam" id="PF01301">
    <property type="entry name" value="Glyco_hydro_35"/>
    <property type="match status" value="1"/>
</dbReference>
<dbReference type="EC" id="3.2.1.23" evidence="3"/>
<sequence length="94" mass="10560">MTLMILDFHLMWLSLVQTAKEKGEDAIESYVFWNGHELSPGKYYMQRFTTVIVNLMKKEKLFASLGGPIILSQTLVGFFQTSNLSSCLLGVGVP</sequence>
<organism evidence="6 7">
    <name type="scientific">Dipteronia sinensis</name>
    <dbReference type="NCBI Taxonomy" id="43782"/>
    <lineage>
        <taxon>Eukaryota</taxon>
        <taxon>Viridiplantae</taxon>
        <taxon>Streptophyta</taxon>
        <taxon>Embryophyta</taxon>
        <taxon>Tracheophyta</taxon>
        <taxon>Spermatophyta</taxon>
        <taxon>Magnoliopsida</taxon>
        <taxon>eudicotyledons</taxon>
        <taxon>Gunneridae</taxon>
        <taxon>Pentapetalae</taxon>
        <taxon>rosids</taxon>
        <taxon>malvids</taxon>
        <taxon>Sapindales</taxon>
        <taxon>Sapindaceae</taxon>
        <taxon>Hippocastanoideae</taxon>
        <taxon>Acereae</taxon>
        <taxon>Dipteronia</taxon>
    </lineage>
</organism>
<dbReference type="AlphaFoldDB" id="A0AAD9ZW15"/>
<dbReference type="Proteomes" id="UP001281410">
    <property type="component" value="Unassembled WGS sequence"/>
</dbReference>
<dbReference type="PANTHER" id="PTHR23421">
    <property type="entry name" value="BETA-GALACTOSIDASE RELATED"/>
    <property type="match status" value="1"/>
</dbReference>
<evidence type="ECO:0000259" key="5">
    <source>
        <dbReference type="Pfam" id="PF01301"/>
    </source>
</evidence>
<dbReference type="SUPFAM" id="SSF51445">
    <property type="entry name" value="(Trans)glycosidases"/>
    <property type="match status" value="1"/>
</dbReference>
<comment type="caution">
    <text evidence="6">The sequence shown here is derived from an EMBL/GenBank/DDBJ whole genome shotgun (WGS) entry which is preliminary data.</text>
</comment>
<feature type="signal peptide" evidence="4">
    <location>
        <begin position="1"/>
        <end position="18"/>
    </location>
</feature>
<evidence type="ECO:0000313" key="6">
    <source>
        <dbReference type="EMBL" id="KAK3194141.1"/>
    </source>
</evidence>
<evidence type="ECO:0000313" key="7">
    <source>
        <dbReference type="Proteomes" id="UP001281410"/>
    </source>
</evidence>
<evidence type="ECO:0000256" key="1">
    <source>
        <dbReference type="ARBA" id="ARBA00001412"/>
    </source>
</evidence>
<comment type="catalytic activity">
    <reaction evidence="1">
        <text>Hydrolysis of terminal non-reducing beta-D-galactose residues in beta-D-galactosides.</text>
        <dbReference type="EC" id="3.2.1.23"/>
    </reaction>
</comment>
<comment type="similarity">
    <text evidence="2">Belongs to the glycosyl hydrolase 35 family.</text>
</comment>
<evidence type="ECO:0000256" key="3">
    <source>
        <dbReference type="ARBA" id="ARBA00012756"/>
    </source>
</evidence>
<proteinExistence type="inferred from homology"/>
<protein>
    <recommendedName>
        <fullName evidence="3">beta-galactosidase</fullName>
        <ecNumber evidence="3">3.2.1.23</ecNumber>
    </recommendedName>
</protein>
<feature type="non-terminal residue" evidence="6">
    <location>
        <position position="94"/>
    </location>
</feature>
<feature type="domain" description="Glycoside hydrolase 35 catalytic" evidence="5">
    <location>
        <begin position="10"/>
        <end position="45"/>
    </location>
</feature>
<dbReference type="InterPro" id="IPR017853">
    <property type="entry name" value="GH"/>
</dbReference>
<gene>
    <name evidence="6" type="ORF">Dsin_025451</name>
</gene>
<dbReference type="EMBL" id="JANJYJ010000008">
    <property type="protein sequence ID" value="KAK3194141.1"/>
    <property type="molecule type" value="Genomic_DNA"/>
</dbReference>
<dbReference type="GO" id="GO:0004565">
    <property type="term" value="F:beta-galactosidase activity"/>
    <property type="evidence" value="ECO:0007669"/>
    <property type="project" value="UniProtKB-EC"/>
</dbReference>
<name>A0AAD9ZW15_9ROSI</name>
<dbReference type="InterPro" id="IPR001944">
    <property type="entry name" value="Glycoside_Hdrlase_35"/>
</dbReference>